<organism evidence="2 3">
    <name type="scientific">Agromyces allii</name>
    <dbReference type="NCBI Taxonomy" id="393607"/>
    <lineage>
        <taxon>Bacteria</taxon>
        <taxon>Bacillati</taxon>
        <taxon>Actinomycetota</taxon>
        <taxon>Actinomycetes</taxon>
        <taxon>Micrococcales</taxon>
        <taxon>Microbacteriaceae</taxon>
        <taxon>Agromyces</taxon>
    </lineage>
</organism>
<feature type="domain" description="Aminoglycoside phosphotransferase" evidence="1">
    <location>
        <begin position="31"/>
        <end position="275"/>
    </location>
</feature>
<proteinExistence type="predicted"/>
<dbReference type="PANTHER" id="PTHR21310:SF42">
    <property type="entry name" value="BIFUNCTIONAL AAC_APH"/>
    <property type="match status" value="1"/>
</dbReference>
<dbReference type="InterPro" id="IPR002575">
    <property type="entry name" value="Aminoglycoside_PTrfase"/>
</dbReference>
<reference evidence="2 3" key="1">
    <citation type="journal article" date="2019" name="Int. J. Syst. Evol. Microbiol.">
        <title>The Global Catalogue of Microorganisms (GCM) 10K type strain sequencing project: providing services to taxonomists for standard genome sequencing and annotation.</title>
        <authorList>
            <consortium name="The Broad Institute Genomics Platform"/>
            <consortium name="The Broad Institute Genome Sequencing Center for Infectious Disease"/>
            <person name="Wu L."/>
            <person name="Ma J."/>
        </authorList>
    </citation>
    <scope>NUCLEOTIDE SEQUENCE [LARGE SCALE GENOMIC DNA]</scope>
    <source>
        <strain evidence="2 3">JCM 13584</strain>
    </source>
</reference>
<dbReference type="Gene3D" id="3.30.200.20">
    <property type="entry name" value="Phosphorylase Kinase, domain 1"/>
    <property type="match status" value="1"/>
</dbReference>
<dbReference type="RefSeq" id="WP_157414125.1">
    <property type="nucleotide sequence ID" value="NZ_BAAAMK010000004.1"/>
</dbReference>
<gene>
    <name evidence="2" type="ORF">GCM10009717_25180</name>
</gene>
<dbReference type="InterPro" id="IPR051678">
    <property type="entry name" value="AGP_Transferase"/>
</dbReference>
<dbReference type="CDD" id="cd05155">
    <property type="entry name" value="APH_ChoK_like_1"/>
    <property type="match status" value="1"/>
</dbReference>
<dbReference type="Proteomes" id="UP001499954">
    <property type="component" value="Unassembled WGS sequence"/>
</dbReference>
<name>A0ABN2QTD4_9MICO</name>
<evidence type="ECO:0000313" key="3">
    <source>
        <dbReference type="Proteomes" id="UP001499954"/>
    </source>
</evidence>
<comment type="caution">
    <text evidence="2">The sequence shown here is derived from an EMBL/GenBank/DDBJ whole genome shotgun (WGS) entry which is preliminary data.</text>
</comment>
<accession>A0ABN2QTD4</accession>
<dbReference type="SUPFAM" id="SSF56112">
    <property type="entry name" value="Protein kinase-like (PK-like)"/>
    <property type="match status" value="1"/>
</dbReference>
<dbReference type="InterPro" id="IPR011009">
    <property type="entry name" value="Kinase-like_dom_sf"/>
</dbReference>
<evidence type="ECO:0000313" key="2">
    <source>
        <dbReference type="EMBL" id="GAA1957752.1"/>
    </source>
</evidence>
<dbReference type="Pfam" id="PF01636">
    <property type="entry name" value="APH"/>
    <property type="match status" value="1"/>
</dbReference>
<protein>
    <submittedName>
        <fullName evidence="2">Aminoglycoside phosphotransferase family protein</fullName>
    </submittedName>
</protein>
<dbReference type="Gene3D" id="3.90.1200.10">
    <property type="match status" value="1"/>
</dbReference>
<keyword evidence="3" id="KW-1185">Reference proteome</keyword>
<dbReference type="EMBL" id="BAAAMK010000004">
    <property type="protein sequence ID" value="GAA1957752.1"/>
    <property type="molecule type" value="Genomic_DNA"/>
</dbReference>
<evidence type="ECO:0000259" key="1">
    <source>
        <dbReference type="Pfam" id="PF01636"/>
    </source>
</evidence>
<sequence>MGDAPEADLHPDEELVRRLLAAQHPDLVAPVRRVANGWDNVMFRLGDGSAGDGDSLAVRMPRRDIAIRLALHEQQWLPRLAGRLPVPVPAPVRTGRPAPELGYDAPWSIVPWLPGSPALEFETSVRDAAAEALAGFVVALGVPAPADAPVNPFRGVPLAVRDASVRDRLAGGRVARPDAVGRAWERALAASVWRGPPVWLHGDLHPGNLLLCEDGSLAAVVDFGDLTSGDPATDLATAWLTFGPPGRAAFRQRIDALAGPAAGIDAATWERARGWALVMATAMVAETDAGSPLGRLGARVLADVVAEAG</sequence>
<dbReference type="PANTHER" id="PTHR21310">
    <property type="entry name" value="AMINOGLYCOSIDE PHOSPHOTRANSFERASE-RELATED-RELATED"/>
    <property type="match status" value="1"/>
</dbReference>